<name>A0A9P4TWG9_9PEZI</name>
<feature type="chain" id="PRO_5040299175" evidence="1">
    <location>
        <begin position="22"/>
        <end position="98"/>
    </location>
</feature>
<accession>A0A9P4TWG9</accession>
<comment type="caution">
    <text evidence="2">The sequence shown here is derived from an EMBL/GenBank/DDBJ whole genome shotgun (WGS) entry which is preliminary data.</text>
</comment>
<dbReference type="EMBL" id="MU007049">
    <property type="protein sequence ID" value="KAF2429244.1"/>
    <property type="molecule type" value="Genomic_DNA"/>
</dbReference>
<protein>
    <submittedName>
        <fullName evidence="2">Uncharacterized protein</fullName>
    </submittedName>
</protein>
<dbReference type="Proteomes" id="UP000800235">
    <property type="component" value="Unassembled WGS sequence"/>
</dbReference>
<evidence type="ECO:0000313" key="2">
    <source>
        <dbReference type="EMBL" id="KAF2429244.1"/>
    </source>
</evidence>
<feature type="signal peptide" evidence="1">
    <location>
        <begin position="1"/>
        <end position="21"/>
    </location>
</feature>
<keyword evidence="1" id="KW-0732">Signal</keyword>
<organism evidence="2 3">
    <name type="scientific">Tothia fuscella</name>
    <dbReference type="NCBI Taxonomy" id="1048955"/>
    <lineage>
        <taxon>Eukaryota</taxon>
        <taxon>Fungi</taxon>
        <taxon>Dikarya</taxon>
        <taxon>Ascomycota</taxon>
        <taxon>Pezizomycotina</taxon>
        <taxon>Dothideomycetes</taxon>
        <taxon>Pleosporomycetidae</taxon>
        <taxon>Venturiales</taxon>
        <taxon>Cylindrosympodiaceae</taxon>
        <taxon>Tothia</taxon>
    </lineage>
</organism>
<keyword evidence="3" id="KW-1185">Reference proteome</keyword>
<dbReference type="AlphaFoldDB" id="A0A9P4TWG9"/>
<sequence>MKLTSFSLAIAAVALTGTTIADNCYGPYNWCGWDLIKRGNYKDYIKGKLADAGKPTDDRTIQNSLWQCTNDKTGDADFITVCAGNCIYGGGPNTDDHC</sequence>
<evidence type="ECO:0000313" key="3">
    <source>
        <dbReference type="Proteomes" id="UP000800235"/>
    </source>
</evidence>
<proteinExistence type="predicted"/>
<evidence type="ECO:0000256" key="1">
    <source>
        <dbReference type="SAM" id="SignalP"/>
    </source>
</evidence>
<reference evidence="2" key="1">
    <citation type="journal article" date="2020" name="Stud. Mycol.">
        <title>101 Dothideomycetes genomes: a test case for predicting lifestyles and emergence of pathogens.</title>
        <authorList>
            <person name="Haridas S."/>
            <person name="Albert R."/>
            <person name="Binder M."/>
            <person name="Bloem J."/>
            <person name="Labutti K."/>
            <person name="Salamov A."/>
            <person name="Andreopoulos B."/>
            <person name="Baker S."/>
            <person name="Barry K."/>
            <person name="Bills G."/>
            <person name="Bluhm B."/>
            <person name="Cannon C."/>
            <person name="Castanera R."/>
            <person name="Culley D."/>
            <person name="Daum C."/>
            <person name="Ezra D."/>
            <person name="Gonzalez J."/>
            <person name="Henrissat B."/>
            <person name="Kuo A."/>
            <person name="Liang C."/>
            <person name="Lipzen A."/>
            <person name="Lutzoni F."/>
            <person name="Magnuson J."/>
            <person name="Mondo S."/>
            <person name="Nolan M."/>
            <person name="Ohm R."/>
            <person name="Pangilinan J."/>
            <person name="Park H.-J."/>
            <person name="Ramirez L."/>
            <person name="Alfaro M."/>
            <person name="Sun H."/>
            <person name="Tritt A."/>
            <person name="Yoshinaga Y."/>
            <person name="Zwiers L.-H."/>
            <person name="Turgeon B."/>
            <person name="Goodwin S."/>
            <person name="Spatafora J."/>
            <person name="Crous P."/>
            <person name="Grigoriev I."/>
        </authorList>
    </citation>
    <scope>NUCLEOTIDE SEQUENCE</scope>
    <source>
        <strain evidence="2">CBS 130266</strain>
    </source>
</reference>
<dbReference type="OrthoDB" id="4186099at2759"/>
<gene>
    <name evidence="2" type="ORF">EJ08DRAFT_735216</name>
</gene>